<dbReference type="InterPro" id="IPR001789">
    <property type="entry name" value="Sig_transdc_resp-reg_receiver"/>
</dbReference>
<feature type="modified residue" description="4-aspartylphosphate" evidence="1">
    <location>
        <position position="72"/>
    </location>
</feature>
<reference evidence="3" key="1">
    <citation type="submission" date="2021-03" db="EMBL/GenBank/DDBJ databases">
        <title>Sagittula salina sp. nov. strain M10.9X isolated from the marine waste.</title>
        <authorList>
            <person name="Satari L."/>
            <person name="Molina-Menor E."/>
            <person name="Vidal-Verdu A."/>
            <person name="Pascual J."/>
            <person name="Pereto J."/>
            <person name="Porcar M."/>
        </authorList>
    </citation>
    <scope>NUCLEOTIDE SEQUENCE</scope>
    <source>
        <strain evidence="3">M10.9X</strain>
    </source>
</reference>
<dbReference type="PANTHER" id="PTHR44520:SF2">
    <property type="entry name" value="RESPONSE REGULATOR RCP1"/>
    <property type="match status" value="1"/>
</dbReference>
<dbReference type="Pfam" id="PF00072">
    <property type="entry name" value="Response_reg"/>
    <property type="match status" value="1"/>
</dbReference>
<dbReference type="CDD" id="cd17557">
    <property type="entry name" value="REC_Rcp-like"/>
    <property type="match status" value="1"/>
</dbReference>
<name>A0A940MR70_9RHOB</name>
<dbReference type="PROSITE" id="PS50110">
    <property type="entry name" value="RESPONSE_REGULATORY"/>
    <property type="match status" value="1"/>
</dbReference>
<comment type="caution">
    <text evidence="3">The sequence shown here is derived from an EMBL/GenBank/DDBJ whole genome shotgun (WGS) entry which is preliminary data.</text>
</comment>
<dbReference type="AlphaFoldDB" id="A0A940MR70"/>
<keyword evidence="4" id="KW-1185">Reference proteome</keyword>
<dbReference type="Proteomes" id="UP000675940">
    <property type="component" value="Unassembled WGS sequence"/>
</dbReference>
<dbReference type="SMART" id="SM00448">
    <property type="entry name" value="REC"/>
    <property type="match status" value="1"/>
</dbReference>
<dbReference type="InterPro" id="IPR052893">
    <property type="entry name" value="TCS_response_regulator"/>
</dbReference>
<evidence type="ECO:0000313" key="4">
    <source>
        <dbReference type="Proteomes" id="UP000675940"/>
    </source>
</evidence>
<gene>
    <name evidence="3" type="ORF">J5474_13500</name>
</gene>
<dbReference type="SUPFAM" id="SSF52172">
    <property type="entry name" value="CheY-like"/>
    <property type="match status" value="1"/>
</dbReference>
<dbReference type="EMBL" id="JAGISH010000007">
    <property type="protein sequence ID" value="MBP0483502.1"/>
    <property type="molecule type" value="Genomic_DNA"/>
</dbReference>
<keyword evidence="1" id="KW-0597">Phosphoprotein</keyword>
<accession>A0A940MR70</accession>
<organism evidence="3 4">
    <name type="scientific">Sagittula salina</name>
    <dbReference type="NCBI Taxonomy" id="2820268"/>
    <lineage>
        <taxon>Bacteria</taxon>
        <taxon>Pseudomonadati</taxon>
        <taxon>Pseudomonadota</taxon>
        <taxon>Alphaproteobacteria</taxon>
        <taxon>Rhodobacterales</taxon>
        <taxon>Roseobacteraceae</taxon>
        <taxon>Sagittula</taxon>
    </lineage>
</organism>
<dbReference type="PANTHER" id="PTHR44520">
    <property type="entry name" value="RESPONSE REGULATOR RCP1-RELATED"/>
    <property type="match status" value="1"/>
</dbReference>
<sequence>MTGRRLHETETRPLTVVLIEDDDGEAKAVERAFRKSRILNRIVRAVDGVEGLALLRGETEHKIEQPLVLLVDINMPRMNGHEFLTALRADKNLKDLIAFTLTTSMDAHDIEQAYDRNVAGYLVKERAGEDFIDLVSTLESFWTVVEFPVLKQKEPRYVG</sequence>
<dbReference type="RefSeq" id="WP_209361444.1">
    <property type="nucleotide sequence ID" value="NZ_JAGISH010000007.1"/>
</dbReference>
<protein>
    <submittedName>
        <fullName evidence="3">Response regulator</fullName>
    </submittedName>
</protein>
<evidence type="ECO:0000313" key="3">
    <source>
        <dbReference type="EMBL" id="MBP0483502.1"/>
    </source>
</evidence>
<dbReference type="InterPro" id="IPR011006">
    <property type="entry name" value="CheY-like_superfamily"/>
</dbReference>
<feature type="domain" description="Response regulatory" evidence="2">
    <location>
        <begin position="15"/>
        <end position="139"/>
    </location>
</feature>
<proteinExistence type="predicted"/>
<evidence type="ECO:0000256" key="1">
    <source>
        <dbReference type="PROSITE-ProRule" id="PRU00169"/>
    </source>
</evidence>
<dbReference type="Gene3D" id="3.40.50.2300">
    <property type="match status" value="1"/>
</dbReference>
<evidence type="ECO:0000259" key="2">
    <source>
        <dbReference type="PROSITE" id="PS50110"/>
    </source>
</evidence>
<dbReference type="GO" id="GO:0000160">
    <property type="term" value="P:phosphorelay signal transduction system"/>
    <property type="evidence" value="ECO:0007669"/>
    <property type="project" value="InterPro"/>
</dbReference>